<dbReference type="NCBIfam" id="TIGR00976">
    <property type="entry name" value="CocE_NonD"/>
    <property type="match status" value="1"/>
</dbReference>
<evidence type="ECO:0000313" key="4">
    <source>
        <dbReference type="EMBL" id="SDT42435.1"/>
    </source>
</evidence>
<dbReference type="Gene3D" id="1.10.3020.10">
    <property type="entry name" value="alpha-amino acid ester hydrolase ( Helical cap domain)"/>
    <property type="match status" value="1"/>
</dbReference>
<evidence type="ECO:0000256" key="1">
    <source>
        <dbReference type="ARBA" id="ARBA00022801"/>
    </source>
</evidence>
<organism evidence="4 5">
    <name type="scientific">Mucilaginibacter mallensis</name>
    <dbReference type="NCBI Taxonomy" id="652787"/>
    <lineage>
        <taxon>Bacteria</taxon>
        <taxon>Pseudomonadati</taxon>
        <taxon>Bacteroidota</taxon>
        <taxon>Sphingobacteriia</taxon>
        <taxon>Sphingobacteriales</taxon>
        <taxon>Sphingobacteriaceae</taxon>
        <taxon>Mucilaginibacter</taxon>
    </lineage>
</organism>
<dbReference type="Pfam" id="PF08530">
    <property type="entry name" value="PepX_C"/>
    <property type="match status" value="1"/>
</dbReference>
<dbReference type="OrthoDB" id="319764at2"/>
<name>A0A1H2A8X9_MUCMA</name>
<dbReference type="RefSeq" id="WP_091375585.1">
    <property type="nucleotide sequence ID" value="NZ_LT629740.1"/>
</dbReference>
<dbReference type="Proteomes" id="UP000199679">
    <property type="component" value="Chromosome I"/>
</dbReference>
<dbReference type="AlphaFoldDB" id="A0A1H2A8X9"/>
<dbReference type="InterPro" id="IPR005674">
    <property type="entry name" value="CocE/Ser_esterase"/>
</dbReference>
<dbReference type="InterPro" id="IPR029058">
    <property type="entry name" value="AB_hydrolase_fold"/>
</dbReference>
<proteinExistence type="predicted"/>
<keyword evidence="2" id="KW-0732">Signal</keyword>
<dbReference type="Gene3D" id="2.60.120.260">
    <property type="entry name" value="Galactose-binding domain-like"/>
    <property type="match status" value="1"/>
</dbReference>
<dbReference type="PANTHER" id="PTHR43056:SF10">
    <property type="entry name" value="COCE_NOND FAMILY, PUTATIVE (AFU_ORTHOLOGUE AFUA_7G00600)-RELATED"/>
    <property type="match status" value="1"/>
</dbReference>
<feature type="chain" id="PRO_5009268553" description="Xaa-Pro dipeptidyl-peptidase C-terminal domain-containing protein" evidence="2">
    <location>
        <begin position="19"/>
        <end position="622"/>
    </location>
</feature>
<evidence type="ECO:0000259" key="3">
    <source>
        <dbReference type="SMART" id="SM00939"/>
    </source>
</evidence>
<dbReference type="InterPro" id="IPR008979">
    <property type="entry name" value="Galactose-bd-like_sf"/>
</dbReference>
<dbReference type="PANTHER" id="PTHR43056">
    <property type="entry name" value="PEPTIDASE S9 PROLYL OLIGOPEPTIDASE"/>
    <property type="match status" value="1"/>
</dbReference>
<dbReference type="GO" id="GO:0008239">
    <property type="term" value="F:dipeptidyl-peptidase activity"/>
    <property type="evidence" value="ECO:0007669"/>
    <property type="project" value="InterPro"/>
</dbReference>
<dbReference type="EMBL" id="LT629740">
    <property type="protein sequence ID" value="SDT42435.1"/>
    <property type="molecule type" value="Genomic_DNA"/>
</dbReference>
<dbReference type="Gene3D" id="3.40.50.1820">
    <property type="entry name" value="alpha/beta hydrolase"/>
    <property type="match status" value="1"/>
</dbReference>
<sequence>MRKYIYLIFLFFPLLSFAQNIDSAWIVDHYLKKELYVPMRDKARLFTSVYMPKDSIEKTHPILILRTPYSCAPYGKEWISFWKVYVKDYFKEGYIVVLQDVRGRYMSDGEFVNIRPFIPNKKTNKDVDEASDTYDTIDWLIKNIPGNNGKVGALGTSYGGFYTTMAGLSGHKALKAISPQAPVTDWFMGDDIHHNGAFMLMDMFGFFVRSGFGYPRPKPTTVDAPPLTDGTDDAYGYYLTTGAFPNFTRIANDRGIAFWNDLVAHPNYDSWWIARNDRNYAGRIPEGTASLVVGGLFDAEDCFGALNLYKAIETKAKNNNKFVFGPWRHGQWGSSMDGYNLGNIQFGSNTSEWYEENIELPFFNYYLKGIGSADSLAEATVFFTGENKWHKLKQWPPKGIKPTDLYLHKGGKLLFTQPQVSNSYEEYTSDPAKPVPYTDGIHKNRTAEYMDDDQRFAATRTDVLTFETDTLTKDMTLAGPLNADLMVSLSTTDADFVVKLIDVFPDNFKYSDTDKYIMNGYEMLVRGDIIRGRYRNSLSKPEAFVPGKVTEVKYTLNDIAHTFKKSHRIMVQIQSSWFPIADRNPQQFIDIYHARDTDFVKSNIRVYMSAGAGSKIVLLVMQ</sequence>
<keyword evidence="1" id="KW-0378">Hydrolase</keyword>
<dbReference type="InterPro" id="IPR050585">
    <property type="entry name" value="Xaa-Pro_dipeptidyl-ppase/CocE"/>
</dbReference>
<reference evidence="4 5" key="1">
    <citation type="submission" date="2016-10" db="EMBL/GenBank/DDBJ databases">
        <authorList>
            <person name="de Groot N.N."/>
        </authorList>
    </citation>
    <scope>NUCLEOTIDE SEQUENCE [LARGE SCALE GENOMIC DNA]</scope>
    <source>
        <strain evidence="4 5">MP1X4</strain>
    </source>
</reference>
<evidence type="ECO:0000256" key="2">
    <source>
        <dbReference type="SAM" id="SignalP"/>
    </source>
</evidence>
<dbReference type="Pfam" id="PF02129">
    <property type="entry name" value="Peptidase_S15"/>
    <property type="match status" value="1"/>
</dbReference>
<keyword evidence="5" id="KW-1185">Reference proteome</keyword>
<dbReference type="InterPro" id="IPR000383">
    <property type="entry name" value="Xaa-Pro-like_dom"/>
</dbReference>
<gene>
    <name evidence="4" type="ORF">SAMN05216490_3430</name>
</gene>
<evidence type="ECO:0000313" key="5">
    <source>
        <dbReference type="Proteomes" id="UP000199679"/>
    </source>
</evidence>
<dbReference type="SUPFAM" id="SSF49785">
    <property type="entry name" value="Galactose-binding domain-like"/>
    <property type="match status" value="1"/>
</dbReference>
<dbReference type="InterPro" id="IPR013736">
    <property type="entry name" value="Xaa-Pro_dipept_C"/>
</dbReference>
<feature type="signal peptide" evidence="2">
    <location>
        <begin position="1"/>
        <end position="18"/>
    </location>
</feature>
<accession>A0A1H2A8X9</accession>
<feature type="domain" description="Xaa-Pro dipeptidyl-peptidase C-terminal" evidence="3">
    <location>
        <begin position="360"/>
        <end position="617"/>
    </location>
</feature>
<protein>
    <recommendedName>
        <fullName evidence="3">Xaa-Pro dipeptidyl-peptidase C-terminal domain-containing protein</fullName>
    </recommendedName>
</protein>
<dbReference type="SUPFAM" id="SSF53474">
    <property type="entry name" value="alpha/beta-Hydrolases"/>
    <property type="match status" value="1"/>
</dbReference>
<dbReference type="SMART" id="SM00939">
    <property type="entry name" value="PepX_C"/>
    <property type="match status" value="1"/>
</dbReference>
<dbReference type="STRING" id="652787.SAMN05216490_3430"/>